<evidence type="ECO:0000313" key="4">
    <source>
        <dbReference type="Proteomes" id="UP000030765"/>
    </source>
</evidence>
<reference evidence="2 4" key="1">
    <citation type="journal article" date="2014" name="BMC Genomics">
        <title>Genome sequence of Anopheles sinensis provides insight into genetics basis of mosquito competence for malaria parasites.</title>
        <authorList>
            <person name="Zhou D."/>
            <person name="Zhang D."/>
            <person name="Ding G."/>
            <person name="Shi L."/>
            <person name="Hou Q."/>
            <person name="Ye Y."/>
            <person name="Xu Y."/>
            <person name="Zhou H."/>
            <person name="Xiong C."/>
            <person name="Li S."/>
            <person name="Yu J."/>
            <person name="Hong S."/>
            <person name="Yu X."/>
            <person name="Zou P."/>
            <person name="Chen C."/>
            <person name="Chang X."/>
            <person name="Wang W."/>
            <person name="Lv Y."/>
            <person name="Sun Y."/>
            <person name="Ma L."/>
            <person name="Shen B."/>
            <person name="Zhu C."/>
        </authorList>
    </citation>
    <scope>NUCLEOTIDE SEQUENCE [LARGE SCALE GENOMIC DNA]</scope>
</reference>
<evidence type="ECO:0000313" key="2">
    <source>
        <dbReference type="EMBL" id="KFB40468.1"/>
    </source>
</evidence>
<gene>
    <name evidence="2" type="ORF">ZHAS_00007972</name>
</gene>
<dbReference type="EMBL" id="KE525019">
    <property type="protein sequence ID" value="KFB40468.1"/>
    <property type="molecule type" value="Genomic_DNA"/>
</dbReference>
<sequence>MAPPLYLSSCGPQAIDRRDAGGPERPVPYRYRIGLPVSSSGPGIIIIIIWMENVPNRQHVGGLPKAAIVLRGVWTTSNDERMNRMKTIDWILTACIPGVHPIVRSFPQPLP</sequence>
<evidence type="ECO:0000313" key="3">
    <source>
        <dbReference type="EnsemblMetazoa" id="ASIC007972-PA"/>
    </source>
</evidence>
<reference evidence="3" key="2">
    <citation type="submission" date="2020-05" db="UniProtKB">
        <authorList>
            <consortium name="EnsemblMetazoa"/>
        </authorList>
    </citation>
    <scope>IDENTIFICATION</scope>
</reference>
<evidence type="ECO:0000256" key="1">
    <source>
        <dbReference type="SAM" id="MobiDB-lite"/>
    </source>
</evidence>
<proteinExistence type="predicted"/>
<dbReference type="VEuPathDB" id="VectorBase:ASIC007972"/>
<protein>
    <submittedName>
        <fullName evidence="2 3">Carbamate kinase-like carbamoyl phosphate synthetase</fullName>
    </submittedName>
</protein>
<dbReference type="AlphaFoldDB" id="A0A084VR74"/>
<name>A0A084VR74_ANOSI</name>
<organism evidence="2">
    <name type="scientific">Anopheles sinensis</name>
    <name type="common">Mosquito</name>
    <dbReference type="NCBI Taxonomy" id="74873"/>
    <lineage>
        <taxon>Eukaryota</taxon>
        <taxon>Metazoa</taxon>
        <taxon>Ecdysozoa</taxon>
        <taxon>Arthropoda</taxon>
        <taxon>Hexapoda</taxon>
        <taxon>Insecta</taxon>
        <taxon>Pterygota</taxon>
        <taxon>Neoptera</taxon>
        <taxon>Endopterygota</taxon>
        <taxon>Diptera</taxon>
        <taxon>Nematocera</taxon>
        <taxon>Culicoidea</taxon>
        <taxon>Culicidae</taxon>
        <taxon>Anophelinae</taxon>
        <taxon>Anopheles</taxon>
    </lineage>
</organism>
<dbReference type="Proteomes" id="UP000030765">
    <property type="component" value="Unassembled WGS sequence"/>
</dbReference>
<keyword evidence="2" id="KW-0418">Kinase</keyword>
<dbReference type="EMBL" id="ATLV01015510">
    <property type="status" value="NOT_ANNOTATED_CDS"/>
    <property type="molecule type" value="Genomic_DNA"/>
</dbReference>
<accession>A0A084VR74</accession>
<dbReference type="EnsemblMetazoa" id="ASIC007972-RA">
    <property type="protein sequence ID" value="ASIC007972-PA"/>
    <property type="gene ID" value="ASIC007972"/>
</dbReference>
<feature type="region of interest" description="Disordered" evidence="1">
    <location>
        <begin position="1"/>
        <end position="24"/>
    </location>
</feature>
<dbReference type="GO" id="GO:0016301">
    <property type="term" value="F:kinase activity"/>
    <property type="evidence" value="ECO:0007669"/>
    <property type="project" value="UniProtKB-KW"/>
</dbReference>
<keyword evidence="4" id="KW-1185">Reference proteome</keyword>
<keyword evidence="2" id="KW-0808">Transferase</keyword>